<dbReference type="OrthoDB" id="9805185at2"/>
<dbReference type="PANTHER" id="PTHR30390">
    <property type="entry name" value="SEDOHEPTULOSE 7-PHOSPHATE ISOMERASE / DNAA INITIATOR-ASSOCIATING FACTOR FOR REPLICATION INITIATION"/>
    <property type="match status" value="1"/>
</dbReference>
<dbReference type="PANTHER" id="PTHR30390:SF7">
    <property type="entry name" value="PHOSPHOHEPTOSE ISOMERASE"/>
    <property type="match status" value="1"/>
</dbReference>
<dbReference type="InterPro" id="IPR035472">
    <property type="entry name" value="RpiR-like_SIS"/>
</dbReference>
<dbReference type="GO" id="GO:1901135">
    <property type="term" value="P:carbohydrate derivative metabolic process"/>
    <property type="evidence" value="ECO:0007669"/>
    <property type="project" value="InterPro"/>
</dbReference>
<proteinExistence type="predicted"/>
<dbReference type="InterPro" id="IPR001347">
    <property type="entry name" value="SIS_dom"/>
</dbReference>
<protein>
    <submittedName>
        <fullName evidence="3">Sugar isomerase domain-containing protein</fullName>
    </submittedName>
</protein>
<dbReference type="AlphaFoldDB" id="A0A3A9Z0M1"/>
<dbReference type="InterPro" id="IPR046348">
    <property type="entry name" value="SIS_dom_sf"/>
</dbReference>
<dbReference type="EMBL" id="RBAL01000007">
    <property type="protein sequence ID" value="RKN41690.1"/>
    <property type="molecule type" value="Genomic_DNA"/>
</dbReference>
<dbReference type="NCBIfam" id="NF002805">
    <property type="entry name" value="PRK02947.1"/>
    <property type="match status" value="1"/>
</dbReference>
<feature type="compositionally biased region" description="Low complexity" evidence="1">
    <location>
        <begin position="261"/>
        <end position="272"/>
    </location>
</feature>
<sequence length="302" mass="30062">MNDRSETLASQFFDAAIGLLAETREREADRIAEAAGLIAGTVAAGGTLFAYGAGHSALPAQDLVYRAGGLALVNLLSVPGTTGVDVSPATLGSALEHVAGLAPAVLDSSPARPGDLLIVVSLSGRNALPVEMASQARSRGLRVIGVTSVRYAEATASRHPSGTFLKDHCDLVLDSGVPIGDTTLHAEGVGAPFAPASTVVTCALLQAVVAEAAGRLAAGGTEPPLLRSANVDGGAEWNERVFAEHADRILWRRAAPGSAAPAAAPLAAAAEGPAGGAGQACGPQGSPSPARSSADATRSATS</sequence>
<dbReference type="GO" id="GO:0097367">
    <property type="term" value="F:carbohydrate derivative binding"/>
    <property type="evidence" value="ECO:0007669"/>
    <property type="project" value="InterPro"/>
</dbReference>
<evidence type="ECO:0000313" key="3">
    <source>
        <dbReference type="EMBL" id="RKN41690.1"/>
    </source>
</evidence>
<gene>
    <name evidence="3" type="ORF">D7294_14510</name>
</gene>
<dbReference type="SUPFAM" id="SSF53697">
    <property type="entry name" value="SIS domain"/>
    <property type="match status" value="1"/>
</dbReference>
<dbReference type="Gene3D" id="3.40.50.10490">
    <property type="entry name" value="Glucose-6-phosphate isomerase like protein, domain 1"/>
    <property type="match status" value="1"/>
</dbReference>
<comment type="caution">
    <text evidence="3">The sequence shown here is derived from an EMBL/GenBank/DDBJ whole genome shotgun (WGS) entry which is preliminary data.</text>
</comment>
<dbReference type="PROSITE" id="PS51464">
    <property type="entry name" value="SIS"/>
    <property type="match status" value="1"/>
</dbReference>
<evidence type="ECO:0000259" key="2">
    <source>
        <dbReference type="PROSITE" id="PS51464"/>
    </source>
</evidence>
<dbReference type="Proteomes" id="UP000272474">
    <property type="component" value="Unassembled WGS sequence"/>
</dbReference>
<name>A0A3A9Z0M1_9ACTN</name>
<feature type="domain" description="SIS" evidence="2">
    <location>
        <begin position="38"/>
        <end position="223"/>
    </location>
</feature>
<keyword evidence="3" id="KW-0413">Isomerase</keyword>
<dbReference type="InterPro" id="IPR050099">
    <property type="entry name" value="SIS_GmhA/DiaA_subfam"/>
</dbReference>
<organism evidence="3 4">
    <name type="scientific">Streptomyces hoynatensis</name>
    <dbReference type="NCBI Taxonomy" id="1141874"/>
    <lineage>
        <taxon>Bacteria</taxon>
        <taxon>Bacillati</taxon>
        <taxon>Actinomycetota</taxon>
        <taxon>Actinomycetes</taxon>
        <taxon>Kitasatosporales</taxon>
        <taxon>Streptomycetaceae</taxon>
        <taxon>Streptomyces</taxon>
    </lineage>
</organism>
<keyword evidence="4" id="KW-1185">Reference proteome</keyword>
<feature type="compositionally biased region" description="Low complexity" evidence="1">
    <location>
        <begin position="280"/>
        <end position="302"/>
    </location>
</feature>
<dbReference type="GO" id="GO:0016853">
    <property type="term" value="F:isomerase activity"/>
    <property type="evidence" value="ECO:0007669"/>
    <property type="project" value="UniProtKB-KW"/>
</dbReference>
<accession>A0A3A9Z0M1</accession>
<feature type="region of interest" description="Disordered" evidence="1">
    <location>
        <begin position="261"/>
        <end position="302"/>
    </location>
</feature>
<dbReference type="CDD" id="cd05013">
    <property type="entry name" value="SIS_RpiR"/>
    <property type="match status" value="1"/>
</dbReference>
<reference evidence="3 4" key="1">
    <citation type="journal article" date="2014" name="Int. J. Syst. Evol. Microbiol.">
        <title>Streptomyces hoynatensis sp. nov., isolated from deep marine sediment.</title>
        <authorList>
            <person name="Veyisoglu A."/>
            <person name="Sahin N."/>
        </authorList>
    </citation>
    <scope>NUCLEOTIDE SEQUENCE [LARGE SCALE GENOMIC DNA]</scope>
    <source>
        <strain evidence="3 4">KCTC 29097</strain>
    </source>
</reference>
<evidence type="ECO:0000313" key="4">
    <source>
        <dbReference type="Proteomes" id="UP000272474"/>
    </source>
</evidence>
<evidence type="ECO:0000256" key="1">
    <source>
        <dbReference type="SAM" id="MobiDB-lite"/>
    </source>
</evidence>
<dbReference type="Pfam" id="PF13580">
    <property type="entry name" value="SIS_2"/>
    <property type="match status" value="1"/>
</dbReference>